<accession>A0AA39YEH5</accession>
<proteinExistence type="predicted"/>
<reference evidence="2" key="1">
    <citation type="submission" date="2023-06" db="EMBL/GenBank/DDBJ databases">
        <title>Genome-scale phylogeny and comparative genomics of the fungal order Sordariales.</title>
        <authorList>
            <consortium name="Lawrence Berkeley National Laboratory"/>
            <person name="Hensen N."/>
            <person name="Bonometti L."/>
            <person name="Westerberg I."/>
            <person name="Brannstrom I.O."/>
            <person name="Guillou S."/>
            <person name="Cros-Aarteil S."/>
            <person name="Calhoun S."/>
            <person name="Haridas S."/>
            <person name="Kuo A."/>
            <person name="Mondo S."/>
            <person name="Pangilinan J."/>
            <person name="Riley R."/>
            <person name="Labutti K."/>
            <person name="Andreopoulos B."/>
            <person name="Lipzen A."/>
            <person name="Chen C."/>
            <person name="Yanf M."/>
            <person name="Daum C."/>
            <person name="Ng V."/>
            <person name="Clum A."/>
            <person name="Steindorff A."/>
            <person name="Ohm R."/>
            <person name="Martin F."/>
            <person name="Silar P."/>
            <person name="Natvig D."/>
            <person name="Lalanne C."/>
            <person name="Gautier V."/>
            <person name="Ament-Velasquez S.L."/>
            <person name="Kruys A."/>
            <person name="Hutchinson M.I."/>
            <person name="Powell A.J."/>
            <person name="Barry K."/>
            <person name="Miller A.N."/>
            <person name="Grigoriev I.V."/>
            <person name="Debuchy R."/>
            <person name="Gladieux P."/>
            <person name="Thoren M.H."/>
            <person name="Johannesson H."/>
        </authorList>
    </citation>
    <scope>NUCLEOTIDE SEQUENCE</scope>
    <source>
        <strain evidence="2">SMH2532-1</strain>
    </source>
</reference>
<evidence type="ECO:0000313" key="3">
    <source>
        <dbReference type="Proteomes" id="UP001174936"/>
    </source>
</evidence>
<keyword evidence="1" id="KW-0812">Transmembrane</keyword>
<keyword evidence="1" id="KW-1133">Transmembrane helix</keyword>
<comment type="caution">
    <text evidence="2">The sequence shown here is derived from an EMBL/GenBank/DDBJ whole genome shotgun (WGS) entry which is preliminary data.</text>
</comment>
<dbReference type="AlphaFoldDB" id="A0AA39YEH5"/>
<protein>
    <submittedName>
        <fullName evidence="2">Uncharacterized protein</fullName>
    </submittedName>
</protein>
<organism evidence="2 3">
    <name type="scientific">Cercophora newfieldiana</name>
    <dbReference type="NCBI Taxonomy" id="92897"/>
    <lineage>
        <taxon>Eukaryota</taxon>
        <taxon>Fungi</taxon>
        <taxon>Dikarya</taxon>
        <taxon>Ascomycota</taxon>
        <taxon>Pezizomycotina</taxon>
        <taxon>Sordariomycetes</taxon>
        <taxon>Sordariomycetidae</taxon>
        <taxon>Sordariales</taxon>
        <taxon>Lasiosphaeriaceae</taxon>
        <taxon>Cercophora</taxon>
    </lineage>
</organism>
<keyword evidence="3" id="KW-1185">Reference proteome</keyword>
<dbReference type="Proteomes" id="UP001174936">
    <property type="component" value="Unassembled WGS sequence"/>
</dbReference>
<keyword evidence="1" id="KW-0472">Membrane</keyword>
<name>A0AA39YEH5_9PEZI</name>
<feature type="transmembrane region" description="Helical" evidence="1">
    <location>
        <begin position="6"/>
        <end position="28"/>
    </location>
</feature>
<sequence length="260" mass="29091">MEDSPLSITASVAGILTFLAALIAFIYVRYQILQNGHDEIMSTLEATALSIDETSSMQAALLQHDQRHEAARRLRQCLQDLCSIDIDISGQCVMAAFGHNRTNEVSATGGLGEEHDADAPTTISETTPKAKGGRFAALAEKLRYFRNILRVSVQHAPGIWRSVHLVLNLIVGITPMLLRWYSVRKEVMKKVQQRNMLRSRILHQQMLLLHMELRELKSVMSVTRSVPDLPLGGQVALDSLGCEQSKEHVDMLPTRATRRR</sequence>
<evidence type="ECO:0000256" key="1">
    <source>
        <dbReference type="SAM" id="Phobius"/>
    </source>
</evidence>
<dbReference type="EMBL" id="JAULSV010000002">
    <property type="protein sequence ID" value="KAK0651166.1"/>
    <property type="molecule type" value="Genomic_DNA"/>
</dbReference>
<gene>
    <name evidence="2" type="ORF">B0T16DRAFT_489235</name>
</gene>
<evidence type="ECO:0000313" key="2">
    <source>
        <dbReference type="EMBL" id="KAK0651166.1"/>
    </source>
</evidence>